<feature type="compositionally biased region" description="Basic and acidic residues" evidence="1">
    <location>
        <begin position="474"/>
        <end position="493"/>
    </location>
</feature>
<dbReference type="Proteomes" id="UP000010552">
    <property type="component" value="Unassembled WGS sequence"/>
</dbReference>
<feature type="compositionally biased region" description="Basic and acidic residues" evidence="1">
    <location>
        <begin position="118"/>
        <end position="130"/>
    </location>
</feature>
<organism evidence="2 3">
    <name type="scientific">Pteropus alecto</name>
    <name type="common">Black flying fox</name>
    <dbReference type="NCBI Taxonomy" id="9402"/>
    <lineage>
        <taxon>Eukaryota</taxon>
        <taxon>Metazoa</taxon>
        <taxon>Chordata</taxon>
        <taxon>Craniata</taxon>
        <taxon>Vertebrata</taxon>
        <taxon>Euteleostomi</taxon>
        <taxon>Mammalia</taxon>
        <taxon>Eutheria</taxon>
        <taxon>Laurasiatheria</taxon>
        <taxon>Chiroptera</taxon>
        <taxon>Yinpterochiroptera</taxon>
        <taxon>Pteropodoidea</taxon>
        <taxon>Pteropodidae</taxon>
        <taxon>Pteropodinae</taxon>
        <taxon>Pteropus</taxon>
    </lineage>
</organism>
<sequence length="564" mass="61777">MKRNERASRLCPGPDDETLLLRQKHRLLQVRGKGDLPVQSRPDPRQWDSPQLQLLAEDLWAEWREAPRQQAQGLGRLYLTHLLGAGGGRAQEQEPGSEGPAWRAAAWPPRAGGKQRAAGREEKSRREEPVRLQSWCAKPQRGAAGPEKKGFAKAVGLPHPPSSPPEKSKGKRAPSRKTSGGRRPADPRASRSLDVGKLCAPERSAAGEIALTEGSGEDVGSGGRRQLGRRTARLVQGLKNNCLGLSPGGQADDLQQLRPADSICTTDAAPQESPCQRGDKSQWKRELEFAFEELFNTNRKLKSHLSLHLEPRPAAGPNPGEEQGFSEGPEHRGTAWREKAAVAADADMEVLPSGEAAGPAAVNALQTSPEASLQKLLSRLGSQKYPRVVRSTLRDVSRLASPEAGTCVDEHLDPCGTDSRLEAPGLDALSRLLRPQEQADRAGSMASRQKQKMETEQRRRTQLALLALTGHPDVGSEARRQPGLGEERAEQARARWAPPEASCSDQEEEGRELSPTPPAAASISDDDGHSQMIRNLQQQILEQNRLHKQFLEEARKRLQEFQRI</sequence>
<dbReference type="STRING" id="9402.L5KKX1"/>
<accession>L5KKX1</accession>
<dbReference type="eggNOG" id="ENOG502QSZR">
    <property type="taxonomic scope" value="Eukaryota"/>
</dbReference>
<dbReference type="GO" id="GO:0046599">
    <property type="term" value="P:regulation of centriole replication"/>
    <property type="evidence" value="ECO:0007669"/>
    <property type="project" value="TreeGrafter"/>
</dbReference>
<gene>
    <name evidence="2" type="ORF">PAL_GLEAN10014626</name>
</gene>
<dbReference type="GO" id="GO:0005813">
    <property type="term" value="C:centrosome"/>
    <property type="evidence" value="ECO:0007669"/>
    <property type="project" value="TreeGrafter"/>
</dbReference>
<evidence type="ECO:0000313" key="2">
    <source>
        <dbReference type="EMBL" id="ELK12299.1"/>
    </source>
</evidence>
<feature type="region of interest" description="Disordered" evidence="1">
    <location>
        <begin position="309"/>
        <end position="335"/>
    </location>
</feature>
<dbReference type="InParanoid" id="L5KKX1"/>
<dbReference type="GO" id="GO:0005814">
    <property type="term" value="C:centriole"/>
    <property type="evidence" value="ECO:0007669"/>
    <property type="project" value="TreeGrafter"/>
</dbReference>
<dbReference type="PANTHER" id="PTHR21553">
    <property type="entry name" value="ALMS1-RELATED"/>
    <property type="match status" value="1"/>
</dbReference>
<feature type="region of interest" description="Disordered" evidence="1">
    <location>
        <begin position="436"/>
        <end position="529"/>
    </location>
</feature>
<keyword evidence="3" id="KW-1185">Reference proteome</keyword>
<dbReference type="GO" id="GO:0005829">
    <property type="term" value="C:cytosol"/>
    <property type="evidence" value="ECO:0007669"/>
    <property type="project" value="TreeGrafter"/>
</dbReference>
<protein>
    <submittedName>
        <fullName evidence="2">Leucine-rich repeat-containing protein KIAA1731</fullName>
    </submittedName>
</protein>
<dbReference type="EMBL" id="KB030661">
    <property type="protein sequence ID" value="ELK12299.1"/>
    <property type="molecule type" value="Genomic_DNA"/>
</dbReference>
<dbReference type="AlphaFoldDB" id="L5KKX1"/>
<name>L5KKX1_PTEAL</name>
<evidence type="ECO:0000313" key="3">
    <source>
        <dbReference type="Proteomes" id="UP000010552"/>
    </source>
</evidence>
<dbReference type="PANTHER" id="PTHR21553:SF33">
    <property type="entry name" value="CEP295 N-TERMINAL-LIKE PROTEIN"/>
    <property type="match status" value="1"/>
</dbReference>
<reference evidence="3" key="1">
    <citation type="journal article" date="2013" name="Science">
        <title>Comparative analysis of bat genomes provides insight into the evolution of flight and immunity.</title>
        <authorList>
            <person name="Zhang G."/>
            <person name="Cowled C."/>
            <person name="Shi Z."/>
            <person name="Huang Z."/>
            <person name="Bishop-Lilly K.A."/>
            <person name="Fang X."/>
            <person name="Wynne J.W."/>
            <person name="Xiong Z."/>
            <person name="Baker M.L."/>
            <person name="Zhao W."/>
            <person name="Tachedjian M."/>
            <person name="Zhu Y."/>
            <person name="Zhou P."/>
            <person name="Jiang X."/>
            <person name="Ng J."/>
            <person name="Yang L."/>
            <person name="Wu L."/>
            <person name="Xiao J."/>
            <person name="Feng Y."/>
            <person name="Chen Y."/>
            <person name="Sun X."/>
            <person name="Zhang Y."/>
            <person name="Marsh G.A."/>
            <person name="Crameri G."/>
            <person name="Broder C.C."/>
            <person name="Frey K.G."/>
            <person name="Wang L.F."/>
            <person name="Wang J."/>
        </authorList>
    </citation>
    <scope>NUCLEOTIDE SEQUENCE [LARGE SCALE GENOMIC DNA]</scope>
</reference>
<proteinExistence type="predicted"/>
<evidence type="ECO:0000256" key="1">
    <source>
        <dbReference type="SAM" id="MobiDB-lite"/>
    </source>
</evidence>
<feature type="region of interest" description="Disordered" evidence="1">
    <location>
        <begin position="87"/>
        <end position="225"/>
    </location>
</feature>
<feature type="compositionally biased region" description="Low complexity" evidence="1">
    <location>
        <begin position="99"/>
        <end position="112"/>
    </location>
</feature>